<dbReference type="CDD" id="cd04301">
    <property type="entry name" value="NAT_SF"/>
    <property type="match status" value="1"/>
</dbReference>
<dbReference type="InterPro" id="IPR016181">
    <property type="entry name" value="Acyl_CoA_acyltransferase"/>
</dbReference>
<gene>
    <name evidence="2" type="ORF">LY60_01393</name>
</gene>
<organism evidence="2 3">
    <name type="scientific">Sedimentibacter saalensis</name>
    <dbReference type="NCBI Taxonomy" id="130788"/>
    <lineage>
        <taxon>Bacteria</taxon>
        <taxon>Bacillati</taxon>
        <taxon>Bacillota</taxon>
        <taxon>Tissierellia</taxon>
        <taxon>Sedimentibacter</taxon>
    </lineage>
</organism>
<dbReference type="EMBL" id="VLKH01000003">
    <property type="protein sequence ID" value="TWH81639.1"/>
    <property type="molecule type" value="Genomic_DNA"/>
</dbReference>
<dbReference type="AlphaFoldDB" id="A0A562JEN6"/>
<name>A0A562JEN6_9FIRM</name>
<dbReference type="PANTHER" id="PTHR43415">
    <property type="entry name" value="SPERMIDINE N(1)-ACETYLTRANSFERASE"/>
    <property type="match status" value="1"/>
</dbReference>
<protein>
    <submittedName>
        <fullName evidence="2">RimJ/RimL family protein N-acetyltransferase</fullName>
    </submittedName>
</protein>
<dbReference type="OrthoDB" id="948250at2"/>
<dbReference type="RefSeq" id="WP_145081729.1">
    <property type="nucleotide sequence ID" value="NZ_JAYFNS010000042.1"/>
</dbReference>
<feature type="domain" description="N-acetyltransferase" evidence="1">
    <location>
        <begin position="11"/>
        <end position="177"/>
    </location>
</feature>
<dbReference type="PROSITE" id="PS51186">
    <property type="entry name" value="GNAT"/>
    <property type="match status" value="1"/>
</dbReference>
<dbReference type="GO" id="GO:0016747">
    <property type="term" value="F:acyltransferase activity, transferring groups other than amino-acyl groups"/>
    <property type="evidence" value="ECO:0007669"/>
    <property type="project" value="InterPro"/>
</dbReference>
<accession>A0A562JEN6</accession>
<evidence type="ECO:0000313" key="2">
    <source>
        <dbReference type="EMBL" id="TWH81639.1"/>
    </source>
</evidence>
<keyword evidence="3" id="KW-1185">Reference proteome</keyword>
<evidence type="ECO:0000313" key="3">
    <source>
        <dbReference type="Proteomes" id="UP000315343"/>
    </source>
</evidence>
<sequence>MKEIIINGEKLIIRRSKPSDAEALINYINTVAGESDFLSFGIGEFDMNAQQEEVFIENILKKDNAISVVAELGGKIVANLNFSGGSRKRLAHVGEFGISVLKEYWGYGIGEELIKYLIDWSKSSCIIRKINLKTRTDNFKAIKLYKKLGFEEEGMLKRDILINGTFYDTLCMGMMID</sequence>
<dbReference type="InterPro" id="IPR000182">
    <property type="entry name" value="GNAT_dom"/>
</dbReference>
<dbReference type="PANTHER" id="PTHR43415:SF3">
    <property type="entry name" value="GNAT-FAMILY ACETYLTRANSFERASE"/>
    <property type="match status" value="1"/>
</dbReference>
<proteinExistence type="predicted"/>
<evidence type="ECO:0000259" key="1">
    <source>
        <dbReference type="PROSITE" id="PS51186"/>
    </source>
</evidence>
<dbReference type="Pfam" id="PF00583">
    <property type="entry name" value="Acetyltransf_1"/>
    <property type="match status" value="1"/>
</dbReference>
<dbReference type="Gene3D" id="3.40.630.30">
    <property type="match status" value="1"/>
</dbReference>
<dbReference type="SUPFAM" id="SSF55729">
    <property type="entry name" value="Acyl-CoA N-acyltransferases (Nat)"/>
    <property type="match status" value="1"/>
</dbReference>
<keyword evidence="2" id="KW-0808">Transferase</keyword>
<reference evidence="2 3" key="1">
    <citation type="submission" date="2019-07" db="EMBL/GenBank/DDBJ databases">
        <title>Genomic Encyclopedia of Type Strains, Phase I: the one thousand microbial genomes (KMG-I) project.</title>
        <authorList>
            <person name="Kyrpides N."/>
        </authorList>
    </citation>
    <scope>NUCLEOTIDE SEQUENCE [LARGE SCALE GENOMIC DNA]</scope>
    <source>
        <strain evidence="2 3">DSM 13558</strain>
    </source>
</reference>
<dbReference type="Proteomes" id="UP000315343">
    <property type="component" value="Unassembled WGS sequence"/>
</dbReference>
<comment type="caution">
    <text evidence="2">The sequence shown here is derived from an EMBL/GenBank/DDBJ whole genome shotgun (WGS) entry which is preliminary data.</text>
</comment>